<dbReference type="Pfam" id="PF07842">
    <property type="entry name" value="GCFC"/>
    <property type="match status" value="1"/>
</dbReference>
<dbReference type="OrthoDB" id="4822at2759"/>
<feature type="domain" description="GCF C-terminal" evidence="1">
    <location>
        <begin position="10"/>
        <end position="163"/>
    </location>
</feature>
<dbReference type="AlphaFoldDB" id="A0A7J7JSP6"/>
<evidence type="ECO:0000313" key="3">
    <source>
        <dbReference type="Proteomes" id="UP000593567"/>
    </source>
</evidence>
<gene>
    <name evidence="2" type="ORF">EB796_012308</name>
</gene>
<organism evidence="2 3">
    <name type="scientific">Bugula neritina</name>
    <name type="common">Brown bryozoan</name>
    <name type="synonym">Sertularia neritina</name>
    <dbReference type="NCBI Taxonomy" id="10212"/>
    <lineage>
        <taxon>Eukaryota</taxon>
        <taxon>Metazoa</taxon>
        <taxon>Spiralia</taxon>
        <taxon>Lophotrochozoa</taxon>
        <taxon>Bryozoa</taxon>
        <taxon>Gymnolaemata</taxon>
        <taxon>Cheilostomatida</taxon>
        <taxon>Flustrina</taxon>
        <taxon>Buguloidea</taxon>
        <taxon>Bugulidae</taxon>
        <taxon>Bugula</taxon>
    </lineage>
</organism>
<sequence>MNVCIATWCDMMCKWKAILDVDRRHGDSTATHNAYSKLIWDVWMPIVRTAISHWNTRNADALIEVLEHWMPLLPPWMFQNILNQLINPKLQMEVDNWNPLTDTVPIHAWLHPWLPLMGSRLEHLWAPIRQKLSTALSKWHPSDISAMLMLKPWVNVFSAGAYGGLPV</sequence>
<dbReference type="Proteomes" id="UP000593567">
    <property type="component" value="Unassembled WGS sequence"/>
</dbReference>
<dbReference type="InterPro" id="IPR045211">
    <property type="entry name" value="TFP11/STIP/Ntr1"/>
</dbReference>
<dbReference type="GO" id="GO:0071008">
    <property type="term" value="C:U2-type post-mRNA release spliceosomal complex"/>
    <property type="evidence" value="ECO:0007669"/>
    <property type="project" value="TreeGrafter"/>
</dbReference>
<reference evidence="2" key="1">
    <citation type="submission" date="2020-06" db="EMBL/GenBank/DDBJ databases">
        <title>Draft genome of Bugula neritina, a colonial animal packing powerful symbionts and potential medicines.</title>
        <authorList>
            <person name="Rayko M."/>
        </authorList>
    </citation>
    <scope>NUCLEOTIDE SEQUENCE [LARGE SCALE GENOMIC DNA]</scope>
    <source>
        <strain evidence="2">Kwan_BN1</strain>
    </source>
</reference>
<proteinExistence type="predicted"/>
<accession>A0A7J7JSP6</accession>
<dbReference type="GO" id="GO:0000390">
    <property type="term" value="P:spliceosomal complex disassembly"/>
    <property type="evidence" value="ECO:0007669"/>
    <property type="project" value="InterPro"/>
</dbReference>
<dbReference type="PANTHER" id="PTHR23329:SF1">
    <property type="entry name" value="TUFTELIN-INTERACTING PROTEIN 11"/>
    <property type="match status" value="1"/>
</dbReference>
<dbReference type="InterPro" id="IPR022783">
    <property type="entry name" value="GCFC_dom"/>
</dbReference>
<dbReference type="EMBL" id="VXIV02001818">
    <property type="protein sequence ID" value="KAF6029382.1"/>
    <property type="molecule type" value="Genomic_DNA"/>
</dbReference>
<evidence type="ECO:0000313" key="2">
    <source>
        <dbReference type="EMBL" id="KAF6029382.1"/>
    </source>
</evidence>
<comment type="caution">
    <text evidence="2">The sequence shown here is derived from an EMBL/GenBank/DDBJ whole genome shotgun (WGS) entry which is preliminary data.</text>
</comment>
<protein>
    <submittedName>
        <fullName evidence="2">STIP</fullName>
    </submittedName>
</protein>
<dbReference type="PANTHER" id="PTHR23329">
    <property type="entry name" value="TUFTELIN-INTERACTING PROTEIN 11-RELATED"/>
    <property type="match status" value="1"/>
</dbReference>
<evidence type="ECO:0000259" key="1">
    <source>
        <dbReference type="Pfam" id="PF07842"/>
    </source>
</evidence>
<name>A0A7J7JSP6_BUGNE</name>
<keyword evidence="3" id="KW-1185">Reference proteome</keyword>